<dbReference type="EMBL" id="JADYXP020000007">
    <property type="protein sequence ID" value="KAL0119889.1"/>
    <property type="molecule type" value="Genomic_DNA"/>
</dbReference>
<organism evidence="1 2">
    <name type="scientific">Cardiocondyla obscurior</name>
    <dbReference type="NCBI Taxonomy" id="286306"/>
    <lineage>
        <taxon>Eukaryota</taxon>
        <taxon>Metazoa</taxon>
        <taxon>Ecdysozoa</taxon>
        <taxon>Arthropoda</taxon>
        <taxon>Hexapoda</taxon>
        <taxon>Insecta</taxon>
        <taxon>Pterygota</taxon>
        <taxon>Neoptera</taxon>
        <taxon>Endopterygota</taxon>
        <taxon>Hymenoptera</taxon>
        <taxon>Apocrita</taxon>
        <taxon>Aculeata</taxon>
        <taxon>Formicoidea</taxon>
        <taxon>Formicidae</taxon>
        <taxon>Myrmicinae</taxon>
        <taxon>Cardiocondyla</taxon>
    </lineage>
</organism>
<accession>A0AAW2FV72</accession>
<comment type="caution">
    <text evidence="1">The sequence shown here is derived from an EMBL/GenBank/DDBJ whole genome shotgun (WGS) entry which is preliminary data.</text>
</comment>
<dbReference type="Proteomes" id="UP001430953">
    <property type="component" value="Unassembled WGS sequence"/>
</dbReference>
<evidence type="ECO:0000313" key="1">
    <source>
        <dbReference type="EMBL" id="KAL0119889.1"/>
    </source>
</evidence>
<protein>
    <submittedName>
        <fullName evidence="1">Uncharacterized protein</fullName>
    </submittedName>
</protein>
<evidence type="ECO:0000313" key="2">
    <source>
        <dbReference type="Proteomes" id="UP001430953"/>
    </source>
</evidence>
<name>A0AAW2FV72_9HYME</name>
<sequence length="72" mass="8597">MYRHLVELAEYTISCVLLNAFPRSKGQPYRDWSRREKAATRERVVLQEPTSVPSQVVPIDKIRKRKMKNRRL</sequence>
<keyword evidence="2" id="KW-1185">Reference proteome</keyword>
<reference evidence="1 2" key="1">
    <citation type="submission" date="2023-03" db="EMBL/GenBank/DDBJ databases">
        <title>High recombination rates correlate with genetic variation in Cardiocondyla obscurior ants.</title>
        <authorList>
            <person name="Errbii M."/>
        </authorList>
    </citation>
    <scope>NUCLEOTIDE SEQUENCE [LARGE SCALE GENOMIC DNA]</scope>
    <source>
        <strain evidence="1">Alpha-2009</strain>
        <tissue evidence="1">Whole body</tissue>
    </source>
</reference>
<gene>
    <name evidence="1" type="ORF">PUN28_007962</name>
</gene>
<dbReference type="AlphaFoldDB" id="A0AAW2FV72"/>
<proteinExistence type="predicted"/>